<keyword evidence="6 7" id="KW-0472">Membrane</keyword>
<dbReference type="GO" id="GO:0015093">
    <property type="term" value="F:ferrous iron transmembrane transporter activity"/>
    <property type="evidence" value="ECO:0007669"/>
    <property type="project" value="TreeGrafter"/>
</dbReference>
<dbReference type="GO" id="GO:0015086">
    <property type="term" value="F:cadmium ion transmembrane transporter activity"/>
    <property type="evidence" value="ECO:0007669"/>
    <property type="project" value="TreeGrafter"/>
</dbReference>
<feature type="transmembrane region" description="Helical" evidence="7">
    <location>
        <begin position="9"/>
        <end position="30"/>
    </location>
</feature>
<dbReference type="InterPro" id="IPR002524">
    <property type="entry name" value="Cation_efflux"/>
</dbReference>
<evidence type="ECO:0000256" key="6">
    <source>
        <dbReference type="ARBA" id="ARBA00023136"/>
    </source>
</evidence>
<dbReference type="Gene3D" id="3.30.70.1350">
    <property type="entry name" value="Cation efflux protein, cytoplasmic domain"/>
    <property type="match status" value="1"/>
</dbReference>
<dbReference type="InterPro" id="IPR058533">
    <property type="entry name" value="Cation_efflux_TM"/>
</dbReference>
<dbReference type="SUPFAM" id="SSF160240">
    <property type="entry name" value="Cation efflux protein cytoplasmic domain-like"/>
    <property type="match status" value="1"/>
</dbReference>
<feature type="transmembrane region" description="Helical" evidence="7">
    <location>
        <begin position="176"/>
        <end position="197"/>
    </location>
</feature>
<dbReference type="OrthoDB" id="9806522at2"/>
<evidence type="ECO:0000256" key="4">
    <source>
        <dbReference type="ARBA" id="ARBA00022692"/>
    </source>
</evidence>
<dbReference type="Pfam" id="PF01545">
    <property type="entry name" value="Cation_efflux"/>
    <property type="match status" value="1"/>
</dbReference>
<dbReference type="STRING" id="526222.Desal_3765"/>
<dbReference type="eggNOG" id="COG0053">
    <property type="taxonomic scope" value="Bacteria"/>
</dbReference>
<dbReference type="PANTHER" id="PTHR43840">
    <property type="entry name" value="MITOCHONDRIAL METAL TRANSPORTER 1-RELATED"/>
    <property type="match status" value="1"/>
</dbReference>
<gene>
    <name evidence="10" type="ordered locus">Desal_3765</name>
</gene>
<comment type="similarity">
    <text evidence="2">Belongs to the cation diffusion facilitator (CDF) transporter (TC 2.A.4) family.</text>
</comment>
<evidence type="ECO:0000259" key="8">
    <source>
        <dbReference type="Pfam" id="PF01545"/>
    </source>
</evidence>
<evidence type="ECO:0000256" key="2">
    <source>
        <dbReference type="ARBA" id="ARBA00008114"/>
    </source>
</evidence>
<dbReference type="AlphaFoldDB" id="C6BUL6"/>
<keyword evidence="4 7" id="KW-0812">Transmembrane</keyword>
<evidence type="ECO:0000256" key="7">
    <source>
        <dbReference type="SAM" id="Phobius"/>
    </source>
</evidence>
<dbReference type="NCBIfam" id="TIGR01297">
    <property type="entry name" value="CDF"/>
    <property type="match status" value="1"/>
</dbReference>
<dbReference type="GO" id="GO:0005886">
    <property type="term" value="C:plasma membrane"/>
    <property type="evidence" value="ECO:0007669"/>
    <property type="project" value="TreeGrafter"/>
</dbReference>
<reference evidence="10 11" key="1">
    <citation type="submission" date="2009-06" db="EMBL/GenBank/DDBJ databases">
        <title>Complete sequence of Desulfovibrio salexigens DSM 2638.</title>
        <authorList>
            <consortium name="US DOE Joint Genome Institute"/>
            <person name="Lucas S."/>
            <person name="Copeland A."/>
            <person name="Lapidus A."/>
            <person name="Glavina del Rio T."/>
            <person name="Tice H."/>
            <person name="Bruce D."/>
            <person name="Goodwin L."/>
            <person name="Pitluck S."/>
            <person name="Munk A.C."/>
            <person name="Brettin T."/>
            <person name="Detter J.C."/>
            <person name="Han C."/>
            <person name="Tapia R."/>
            <person name="Larimer F."/>
            <person name="Land M."/>
            <person name="Hauser L."/>
            <person name="Kyrpides N."/>
            <person name="Anderson I."/>
            <person name="Wall J.D."/>
            <person name="Arkin A.P."/>
            <person name="Dehal P."/>
            <person name="Chivian D."/>
            <person name="Giles B."/>
            <person name="Hazen T.C."/>
        </authorList>
    </citation>
    <scope>NUCLEOTIDE SEQUENCE [LARGE SCALE GENOMIC DNA]</scope>
    <source>
        <strain evidence="11">ATCC 14822 / DSM 2638 / NCIMB 8403 / VKM B-1763</strain>
    </source>
</reference>
<accession>C6BUL6</accession>
<evidence type="ECO:0000256" key="3">
    <source>
        <dbReference type="ARBA" id="ARBA00022448"/>
    </source>
</evidence>
<keyword evidence="11" id="KW-1185">Reference proteome</keyword>
<dbReference type="HOGENOM" id="CLU_013430_3_0_7"/>
<dbReference type="GO" id="GO:0015341">
    <property type="term" value="F:zinc efflux antiporter activity"/>
    <property type="evidence" value="ECO:0007669"/>
    <property type="project" value="TreeGrafter"/>
</dbReference>
<sequence>MAESPQKYIYYSIAASIITMFLKTWAWYVTDSVGLLSDALETLVNLSAALFALATLTMALKPADERHAYGHGKAEYFSSGAEGMLILIAAVGIVYASVERFLSPAVPQNLGIGLGIALLSSVVNYVTAKIMLKGAEVHDSITLEADAKHLLTDVWTSIGLVAGLGIMLFTPPSWSFIDPVIAMIMAGNIVFTGFSLIKKSYSGLMDNALPHEELMTIDSAIRSCSGEDALYHGLRTRKAGSQRFVDFHLLLPGDSTLTESHDLCTEIEDCIKSDLNNCHVTIHVEPKEDVASYDCDEIGGLCGSMIRLKEKFGDKD</sequence>
<dbReference type="KEGG" id="dsa:Desal_3765"/>
<dbReference type="GO" id="GO:0006882">
    <property type="term" value="P:intracellular zinc ion homeostasis"/>
    <property type="evidence" value="ECO:0007669"/>
    <property type="project" value="TreeGrafter"/>
</dbReference>
<dbReference type="Pfam" id="PF16916">
    <property type="entry name" value="ZT_dimer"/>
    <property type="match status" value="1"/>
</dbReference>
<dbReference type="InterPro" id="IPR027470">
    <property type="entry name" value="Cation_efflux_CTD"/>
</dbReference>
<keyword evidence="5 7" id="KW-1133">Transmembrane helix</keyword>
<dbReference type="EMBL" id="CP001649">
    <property type="protein sequence ID" value="ACS81810.1"/>
    <property type="molecule type" value="Genomic_DNA"/>
</dbReference>
<evidence type="ECO:0000313" key="11">
    <source>
        <dbReference type="Proteomes" id="UP000002601"/>
    </source>
</evidence>
<feature type="transmembrane region" description="Helical" evidence="7">
    <location>
        <begin position="42"/>
        <end position="60"/>
    </location>
</feature>
<proteinExistence type="inferred from homology"/>
<evidence type="ECO:0000256" key="5">
    <source>
        <dbReference type="ARBA" id="ARBA00022989"/>
    </source>
</evidence>
<dbReference type="PANTHER" id="PTHR43840:SF15">
    <property type="entry name" value="MITOCHONDRIAL METAL TRANSPORTER 1-RELATED"/>
    <property type="match status" value="1"/>
</dbReference>
<comment type="subcellular location">
    <subcellularLocation>
        <location evidence="1">Membrane</location>
        <topology evidence="1">Multi-pass membrane protein</topology>
    </subcellularLocation>
</comment>
<dbReference type="InterPro" id="IPR036837">
    <property type="entry name" value="Cation_efflux_CTD_sf"/>
</dbReference>
<evidence type="ECO:0000256" key="1">
    <source>
        <dbReference type="ARBA" id="ARBA00004141"/>
    </source>
</evidence>
<dbReference type="Proteomes" id="UP000002601">
    <property type="component" value="Chromosome"/>
</dbReference>
<dbReference type="InterPro" id="IPR027469">
    <property type="entry name" value="Cation_efflux_TMD_sf"/>
</dbReference>
<feature type="domain" description="Cation efflux protein transmembrane" evidence="8">
    <location>
        <begin position="10"/>
        <end position="205"/>
    </location>
</feature>
<dbReference type="Gene3D" id="1.20.1510.10">
    <property type="entry name" value="Cation efflux protein transmembrane domain"/>
    <property type="match status" value="1"/>
</dbReference>
<feature type="transmembrane region" description="Helical" evidence="7">
    <location>
        <begin position="110"/>
        <end position="128"/>
    </location>
</feature>
<feature type="transmembrane region" description="Helical" evidence="7">
    <location>
        <begin position="81"/>
        <end position="98"/>
    </location>
</feature>
<dbReference type="RefSeq" id="WP_015853626.1">
    <property type="nucleotide sequence ID" value="NC_012881.1"/>
</dbReference>
<dbReference type="SUPFAM" id="SSF161111">
    <property type="entry name" value="Cation efflux protein transmembrane domain-like"/>
    <property type="match status" value="1"/>
</dbReference>
<dbReference type="InterPro" id="IPR050291">
    <property type="entry name" value="CDF_Transporter"/>
</dbReference>
<organism evidence="10 11">
    <name type="scientific">Maridesulfovibrio salexigens (strain ATCC 14822 / DSM 2638 / NCIMB 8403 / VKM B-1763)</name>
    <name type="common">Desulfovibrio salexigens</name>
    <dbReference type="NCBI Taxonomy" id="526222"/>
    <lineage>
        <taxon>Bacteria</taxon>
        <taxon>Pseudomonadati</taxon>
        <taxon>Thermodesulfobacteriota</taxon>
        <taxon>Desulfovibrionia</taxon>
        <taxon>Desulfovibrionales</taxon>
        <taxon>Desulfovibrionaceae</taxon>
        <taxon>Maridesulfovibrio</taxon>
    </lineage>
</organism>
<name>C6BUL6_MARSD</name>
<feature type="transmembrane region" description="Helical" evidence="7">
    <location>
        <begin position="149"/>
        <end position="170"/>
    </location>
</feature>
<keyword evidence="3" id="KW-0813">Transport</keyword>
<feature type="domain" description="Cation efflux protein cytoplasmic" evidence="9">
    <location>
        <begin position="209"/>
        <end position="286"/>
    </location>
</feature>
<evidence type="ECO:0000313" key="10">
    <source>
        <dbReference type="EMBL" id="ACS81810.1"/>
    </source>
</evidence>
<protein>
    <submittedName>
        <fullName evidence="10">Cation diffusion facilitator family transporter</fullName>
    </submittedName>
</protein>
<evidence type="ECO:0000259" key="9">
    <source>
        <dbReference type="Pfam" id="PF16916"/>
    </source>
</evidence>